<dbReference type="AlphaFoldDB" id="Q2SNL1"/>
<accession>Q2SNL1</accession>
<evidence type="ECO:0000313" key="2">
    <source>
        <dbReference type="Proteomes" id="UP000000238"/>
    </source>
</evidence>
<sequence length="305" mass="34837">MESVFNDNCRIQILIRGSKWSRRSRAYRGTDCLPWTLNRQTLVLFNTQGLPSKRQQPLKREERKVKANLFTWLLFTWLLLAWPLLASAQEFVSDKQATDVVELFTSEGCSSCPRADEWLSEMKGEKGLFKDFIPMAFHVDYWNQLGWTDRFSREEYSERQRDYVRSGLVAHVYTPGIVVNSKEWRRWFSGARRWPAGDAKPGVLSAQLQDGRLRAQFADHSAAVLNVAYLGVGLMSEVKSGENRGRMLRHDFVVLDVQQVPGAGEWNIELPPPPQVGQEKTALAIWVSPPDSPRIIQAVGGYLQP</sequence>
<dbReference type="PANTHER" id="PTHR36057">
    <property type="match status" value="1"/>
</dbReference>
<dbReference type="InterPro" id="IPR010634">
    <property type="entry name" value="DUF1223"/>
</dbReference>
<proteinExistence type="predicted"/>
<dbReference type="EMBL" id="CP000155">
    <property type="protein sequence ID" value="ABC27763.1"/>
    <property type="molecule type" value="Genomic_DNA"/>
</dbReference>
<evidence type="ECO:0000313" key="1">
    <source>
        <dbReference type="EMBL" id="ABC27763.1"/>
    </source>
</evidence>
<dbReference type="KEGG" id="hch:HCH_00871"/>
<dbReference type="eggNOG" id="COG5429">
    <property type="taxonomic scope" value="Bacteria"/>
</dbReference>
<dbReference type="STRING" id="349521.HCH_00871"/>
<dbReference type="HOGENOM" id="CLU_065609_1_0_6"/>
<dbReference type="Pfam" id="PF06764">
    <property type="entry name" value="DUF1223"/>
    <property type="match status" value="1"/>
</dbReference>
<dbReference type="Proteomes" id="UP000000238">
    <property type="component" value="Chromosome"/>
</dbReference>
<reference evidence="1 2" key="1">
    <citation type="journal article" date="2005" name="Nucleic Acids Res.">
        <title>Genomic blueprint of Hahella chejuensis, a marine microbe producing an algicidal agent.</title>
        <authorList>
            <person name="Jeong H."/>
            <person name="Yim J.H."/>
            <person name="Lee C."/>
            <person name="Choi S.-H."/>
            <person name="Park Y.K."/>
            <person name="Yoon S.H."/>
            <person name="Hur C.-G."/>
            <person name="Kang H.-Y."/>
            <person name="Kim D."/>
            <person name="Lee H.H."/>
            <person name="Park K.H."/>
            <person name="Park S.-H."/>
            <person name="Park H.-S."/>
            <person name="Lee H.K."/>
            <person name="Oh T.K."/>
            <person name="Kim J.F."/>
        </authorList>
    </citation>
    <scope>NUCLEOTIDE SEQUENCE [LARGE SCALE GENOMIC DNA]</scope>
    <source>
        <strain evidence="1 2">KCTC 2396</strain>
    </source>
</reference>
<organism evidence="1 2">
    <name type="scientific">Hahella chejuensis (strain KCTC 2396)</name>
    <dbReference type="NCBI Taxonomy" id="349521"/>
    <lineage>
        <taxon>Bacteria</taxon>
        <taxon>Pseudomonadati</taxon>
        <taxon>Pseudomonadota</taxon>
        <taxon>Gammaproteobacteria</taxon>
        <taxon>Oceanospirillales</taxon>
        <taxon>Hahellaceae</taxon>
        <taxon>Hahella</taxon>
    </lineage>
</organism>
<dbReference type="SUPFAM" id="SSF52833">
    <property type="entry name" value="Thioredoxin-like"/>
    <property type="match status" value="1"/>
</dbReference>
<dbReference type="PANTHER" id="PTHR36057:SF1">
    <property type="entry name" value="LIPOPROTEIN LIPID ATTACHMENT SITE-LIKE PROTEIN, PUTATIVE (DUF1223)-RELATED"/>
    <property type="match status" value="1"/>
</dbReference>
<protein>
    <submittedName>
        <fullName evidence="1">Uncharacterized secreted protein</fullName>
    </submittedName>
</protein>
<dbReference type="InterPro" id="IPR036249">
    <property type="entry name" value="Thioredoxin-like_sf"/>
</dbReference>
<gene>
    <name evidence="1" type="ordered locus">HCH_00871</name>
</gene>
<keyword evidence="2" id="KW-1185">Reference proteome</keyword>
<name>Q2SNL1_HAHCH</name>